<dbReference type="AlphaFoldDB" id="A0AAV1I841"/>
<feature type="region of interest" description="Disordered" evidence="1">
    <location>
        <begin position="212"/>
        <end position="231"/>
    </location>
</feature>
<keyword evidence="3" id="KW-1185">Reference proteome</keyword>
<sequence length="288" mass="31270">MSSSRHDQDEADPSHSPVRTPDESTLQNSSRSHLDVQLPERACSPQVTAPPDDSTALKVEGGGADASWPSGYYYQDSEGNTEGPCSLQDLQALQSYIQEASQMMIWVSDGGGSGYSGQLGQILYWAAAQQHNSAQQEQPMPNVTPASVTATTPVSKPAPTSSMPSANAYAEAVLAGLPEDDEAVQLARLAQASGNSLESVLQFQYKAGSRRAPQAGSAGAEEEAASLDTDPYQDVRSWCAPEEWDAFIADRQKRKNLGQPPRNWKQLRRRKHEIKAKQSALSMEWLHK</sequence>
<reference evidence="2 3" key="1">
    <citation type="submission" date="2023-10" db="EMBL/GenBank/DDBJ databases">
        <authorList>
            <person name="Maclean D."/>
            <person name="Macfadyen A."/>
        </authorList>
    </citation>
    <scope>NUCLEOTIDE SEQUENCE [LARGE SCALE GENOMIC DNA]</scope>
</reference>
<evidence type="ECO:0000313" key="2">
    <source>
        <dbReference type="EMBL" id="CAK0781555.1"/>
    </source>
</evidence>
<evidence type="ECO:0000256" key="1">
    <source>
        <dbReference type="SAM" id="MobiDB-lite"/>
    </source>
</evidence>
<feature type="compositionally biased region" description="Basic residues" evidence="1">
    <location>
        <begin position="265"/>
        <end position="274"/>
    </location>
</feature>
<proteinExistence type="predicted"/>
<organism evidence="2 3">
    <name type="scientific">Coccomyxa viridis</name>
    <dbReference type="NCBI Taxonomy" id="1274662"/>
    <lineage>
        <taxon>Eukaryota</taxon>
        <taxon>Viridiplantae</taxon>
        <taxon>Chlorophyta</taxon>
        <taxon>core chlorophytes</taxon>
        <taxon>Trebouxiophyceae</taxon>
        <taxon>Trebouxiophyceae incertae sedis</taxon>
        <taxon>Coccomyxaceae</taxon>
        <taxon>Coccomyxa</taxon>
    </lineage>
</organism>
<name>A0AAV1I841_9CHLO</name>
<evidence type="ECO:0000313" key="3">
    <source>
        <dbReference type="Proteomes" id="UP001314263"/>
    </source>
</evidence>
<gene>
    <name evidence="2" type="ORF">CVIRNUC_005403</name>
</gene>
<dbReference type="Proteomes" id="UP001314263">
    <property type="component" value="Unassembled WGS sequence"/>
</dbReference>
<comment type="caution">
    <text evidence="2">The sequence shown here is derived from an EMBL/GenBank/DDBJ whole genome shotgun (WGS) entry which is preliminary data.</text>
</comment>
<feature type="compositionally biased region" description="Low complexity" evidence="1">
    <location>
        <begin position="143"/>
        <end position="155"/>
    </location>
</feature>
<feature type="region of interest" description="Disordered" evidence="1">
    <location>
        <begin position="1"/>
        <end position="81"/>
    </location>
</feature>
<feature type="region of interest" description="Disordered" evidence="1">
    <location>
        <begin position="250"/>
        <end position="288"/>
    </location>
</feature>
<dbReference type="EMBL" id="CAUYUE010000006">
    <property type="protein sequence ID" value="CAK0781555.1"/>
    <property type="molecule type" value="Genomic_DNA"/>
</dbReference>
<protein>
    <submittedName>
        <fullName evidence="2">Uncharacterized protein</fullName>
    </submittedName>
</protein>
<feature type="region of interest" description="Disordered" evidence="1">
    <location>
        <begin position="133"/>
        <end position="163"/>
    </location>
</feature>
<accession>A0AAV1I841</accession>